<comment type="caution">
    <text evidence="2">The sequence shown here is derived from an EMBL/GenBank/DDBJ whole genome shotgun (WGS) entry which is preliminary data.</text>
</comment>
<protein>
    <submittedName>
        <fullName evidence="2">Uncharacterized protein</fullName>
    </submittedName>
</protein>
<accession>A0A3L8DDR4</accession>
<evidence type="ECO:0000313" key="2">
    <source>
        <dbReference type="EMBL" id="RLU18630.1"/>
    </source>
</evidence>
<proteinExistence type="predicted"/>
<evidence type="ECO:0000256" key="1">
    <source>
        <dbReference type="SAM" id="MobiDB-lite"/>
    </source>
</evidence>
<dbReference type="Proteomes" id="UP000279307">
    <property type="component" value="Chromosome 9"/>
</dbReference>
<feature type="compositionally biased region" description="Polar residues" evidence="1">
    <location>
        <begin position="49"/>
        <end position="60"/>
    </location>
</feature>
<reference evidence="2 3" key="1">
    <citation type="journal article" date="2018" name="Genome Res.">
        <title>The genomic architecture and molecular evolution of ant odorant receptors.</title>
        <authorList>
            <person name="McKenzie S.K."/>
            <person name="Kronauer D.J.C."/>
        </authorList>
    </citation>
    <scope>NUCLEOTIDE SEQUENCE [LARGE SCALE GENOMIC DNA]</scope>
    <source>
        <strain evidence="2">Clonal line C1</strain>
    </source>
</reference>
<feature type="region of interest" description="Disordered" evidence="1">
    <location>
        <begin position="42"/>
        <end position="89"/>
    </location>
</feature>
<sequence length="89" mass="10273">MARRVINYRDIRDSVRNEGERIKSRASYLSSDQIIQSKEKTKLCRRGRSTNPMGHQSRIGTQDVHHQAKACQKAEAKQTDSPMGEDEDW</sequence>
<gene>
    <name evidence="2" type="ORF">DMN91_008987</name>
</gene>
<dbReference type="AlphaFoldDB" id="A0A3L8DDR4"/>
<dbReference type="EMBL" id="QOIP01000009">
    <property type="protein sequence ID" value="RLU18630.1"/>
    <property type="molecule type" value="Genomic_DNA"/>
</dbReference>
<organism evidence="2 3">
    <name type="scientific">Ooceraea biroi</name>
    <name type="common">Clonal raider ant</name>
    <name type="synonym">Cerapachys biroi</name>
    <dbReference type="NCBI Taxonomy" id="2015173"/>
    <lineage>
        <taxon>Eukaryota</taxon>
        <taxon>Metazoa</taxon>
        <taxon>Ecdysozoa</taxon>
        <taxon>Arthropoda</taxon>
        <taxon>Hexapoda</taxon>
        <taxon>Insecta</taxon>
        <taxon>Pterygota</taxon>
        <taxon>Neoptera</taxon>
        <taxon>Endopterygota</taxon>
        <taxon>Hymenoptera</taxon>
        <taxon>Apocrita</taxon>
        <taxon>Aculeata</taxon>
        <taxon>Formicoidea</taxon>
        <taxon>Formicidae</taxon>
        <taxon>Dorylinae</taxon>
        <taxon>Ooceraea</taxon>
    </lineage>
</organism>
<name>A0A3L8DDR4_OOCBI</name>
<evidence type="ECO:0000313" key="3">
    <source>
        <dbReference type="Proteomes" id="UP000279307"/>
    </source>
</evidence>